<comment type="caution">
    <text evidence="4">The sequence shown here is derived from an EMBL/GenBank/DDBJ whole genome shotgun (WGS) entry which is preliminary data.</text>
</comment>
<reference evidence="4 5" key="1">
    <citation type="submission" date="2018-06" db="EMBL/GenBank/DDBJ databases">
        <title>Isolation of heavy metals resistant Paenibacillus silvae NC2 from Gold-Copper mine in ZiJin, China.</title>
        <authorList>
            <person name="Xu J."/>
            <person name="Mazhar H.S."/>
            <person name="Rensing C."/>
        </authorList>
    </citation>
    <scope>NUCLEOTIDE SEQUENCE [LARGE SCALE GENOMIC DNA]</scope>
    <source>
        <strain evidence="4 5">NC2</strain>
    </source>
</reference>
<dbReference type="InterPro" id="IPR020476">
    <property type="entry name" value="Nudix_hydrolase"/>
</dbReference>
<dbReference type="EMBL" id="QKWW01000018">
    <property type="protein sequence ID" value="PZT56512.1"/>
    <property type="molecule type" value="Genomic_DNA"/>
</dbReference>
<dbReference type="PROSITE" id="PS51462">
    <property type="entry name" value="NUDIX"/>
    <property type="match status" value="1"/>
</dbReference>
<dbReference type="Gene3D" id="3.90.79.10">
    <property type="entry name" value="Nucleoside Triphosphate Pyrophosphohydrolase"/>
    <property type="match status" value="1"/>
</dbReference>
<proteinExistence type="inferred from homology"/>
<gene>
    <name evidence="4" type="ORF">DN757_06730</name>
</gene>
<evidence type="ECO:0000256" key="2">
    <source>
        <dbReference type="RuleBase" id="RU003476"/>
    </source>
</evidence>
<keyword evidence="1 2" id="KW-0378">Hydrolase</keyword>
<protein>
    <submittedName>
        <fullName evidence="4">DNA mismatch repair protein MutT</fullName>
    </submittedName>
</protein>
<name>A0A2W6NKU5_9BACL</name>
<dbReference type="GO" id="GO:0044715">
    <property type="term" value="F:8-oxo-dGDP phosphatase activity"/>
    <property type="evidence" value="ECO:0007669"/>
    <property type="project" value="TreeGrafter"/>
</dbReference>
<dbReference type="PRINTS" id="PR00502">
    <property type="entry name" value="NUDIXFAMILY"/>
</dbReference>
<dbReference type="RefSeq" id="WP_111269502.1">
    <property type="nucleotide sequence ID" value="NZ_QKWW01000018.1"/>
</dbReference>
<dbReference type="InterPro" id="IPR000086">
    <property type="entry name" value="NUDIX_hydrolase_dom"/>
</dbReference>
<dbReference type="PROSITE" id="PS00893">
    <property type="entry name" value="NUDIX_BOX"/>
    <property type="match status" value="1"/>
</dbReference>
<accession>A0A2W6NKU5</accession>
<dbReference type="PANTHER" id="PTHR22769">
    <property type="entry name" value="MUTT/NUDIX HYDROLASE"/>
    <property type="match status" value="1"/>
</dbReference>
<dbReference type="PANTHER" id="PTHR22769:SF56">
    <property type="entry name" value="8-OXO-DGDP PHOSPHATASE NUDT18"/>
    <property type="match status" value="1"/>
</dbReference>
<dbReference type="AlphaFoldDB" id="A0A2W6NKU5"/>
<dbReference type="Pfam" id="PF00293">
    <property type="entry name" value="NUDIX"/>
    <property type="match status" value="1"/>
</dbReference>
<dbReference type="CDD" id="cd02883">
    <property type="entry name" value="NUDIX_Hydrolase"/>
    <property type="match status" value="1"/>
</dbReference>
<sequence>MKNQQGIVLVASVSILHKGKVLIIKENKPSVQNTWNFPSGRVEYGETIMDAAHREAREETGYDVRLTASTGVYNFVSSLQQQVVLFHFLGEIMGGSLKLDPAEIADAKWITPVELFNSESLELRDRDVMKQITGNMISNKEHPLTLFHNQV</sequence>
<evidence type="ECO:0000313" key="5">
    <source>
        <dbReference type="Proteomes" id="UP000249204"/>
    </source>
</evidence>
<evidence type="ECO:0000259" key="3">
    <source>
        <dbReference type="PROSITE" id="PS51462"/>
    </source>
</evidence>
<comment type="similarity">
    <text evidence="2">Belongs to the Nudix hydrolase family.</text>
</comment>
<dbReference type="SUPFAM" id="SSF55811">
    <property type="entry name" value="Nudix"/>
    <property type="match status" value="1"/>
</dbReference>
<dbReference type="GO" id="GO:0044716">
    <property type="term" value="F:8-oxo-GDP phosphatase activity"/>
    <property type="evidence" value="ECO:0007669"/>
    <property type="project" value="TreeGrafter"/>
</dbReference>
<feature type="domain" description="Nudix hydrolase" evidence="3">
    <location>
        <begin position="6"/>
        <end position="134"/>
    </location>
</feature>
<dbReference type="InterPro" id="IPR020084">
    <property type="entry name" value="NUDIX_hydrolase_CS"/>
</dbReference>
<evidence type="ECO:0000313" key="4">
    <source>
        <dbReference type="EMBL" id="PZT56512.1"/>
    </source>
</evidence>
<dbReference type="Proteomes" id="UP000249204">
    <property type="component" value="Unassembled WGS sequence"/>
</dbReference>
<evidence type="ECO:0000256" key="1">
    <source>
        <dbReference type="ARBA" id="ARBA00022801"/>
    </source>
</evidence>
<dbReference type="InterPro" id="IPR015797">
    <property type="entry name" value="NUDIX_hydrolase-like_dom_sf"/>
</dbReference>
<organism evidence="4 5">
    <name type="scientific">Paenibacillus silvae</name>
    <dbReference type="NCBI Taxonomy" id="1325358"/>
    <lineage>
        <taxon>Bacteria</taxon>
        <taxon>Bacillati</taxon>
        <taxon>Bacillota</taxon>
        <taxon>Bacilli</taxon>
        <taxon>Bacillales</taxon>
        <taxon>Paenibacillaceae</taxon>
        <taxon>Paenibacillus</taxon>
    </lineage>
</organism>